<protein>
    <recommendedName>
        <fullName evidence="1">IMP dehydrogenase/GMP reductase domain-containing protein</fullName>
    </recommendedName>
</protein>
<gene>
    <name evidence="2" type="ORF">UT23_C0008G0035</name>
</gene>
<evidence type="ECO:0000259" key="1">
    <source>
        <dbReference type="Pfam" id="PF00478"/>
    </source>
</evidence>
<evidence type="ECO:0000313" key="3">
    <source>
        <dbReference type="Proteomes" id="UP000034325"/>
    </source>
</evidence>
<dbReference type="SUPFAM" id="SSF51412">
    <property type="entry name" value="Inosine monophosphate dehydrogenase (IMPDH)"/>
    <property type="match status" value="1"/>
</dbReference>
<organism evidence="2 3">
    <name type="scientific">Candidatus Woesebacteria bacterium GW2011_GWA1_39_12</name>
    <dbReference type="NCBI Taxonomy" id="1618549"/>
    <lineage>
        <taxon>Bacteria</taxon>
        <taxon>Candidatus Woeseibacteriota</taxon>
    </lineage>
</organism>
<accession>A0A0G0M372</accession>
<evidence type="ECO:0000313" key="2">
    <source>
        <dbReference type="EMBL" id="KKQ97762.1"/>
    </source>
</evidence>
<dbReference type="Pfam" id="PF00478">
    <property type="entry name" value="IMPDH"/>
    <property type="match status" value="1"/>
</dbReference>
<proteinExistence type="predicted"/>
<name>A0A0G0M372_9BACT</name>
<dbReference type="EMBL" id="LBWA01000008">
    <property type="protein sequence ID" value="KKQ97762.1"/>
    <property type="molecule type" value="Genomic_DNA"/>
</dbReference>
<reference evidence="2 3" key="1">
    <citation type="journal article" date="2015" name="Nature">
        <title>rRNA introns, odd ribosomes, and small enigmatic genomes across a large radiation of phyla.</title>
        <authorList>
            <person name="Brown C.T."/>
            <person name="Hug L.A."/>
            <person name="Thomas B.C."/>
            <person name="Sharon I."/>
            <person name="Castelle C.J."/>
            <person name="Singh A."/>
            <person name="Wilkins M.J."/>
            <person name="Williams K.H."/>
            <person name="Banfield J.F."/>
        </authorList>
    </citation>
    <scope>NUCLEOTIDE SEQUENCE [LARGE SCALE GENOMIC DNA]</scope>
</reference>
<dbReference type="InterPro" id="IPR013785">
    <property type="entry name" value="Aldolase_TIM"/>
</dbReference>
<dbReference type="InterPro" id="IPR001093">
    <property type="entry name" value="IMP_DH_GMPRt"/>
</dbReference>
<dbReference type="GO" id="GO:0003824">
    <property type="term" value="F:catalytic activity"/>
    <property type="evidence" value="ECO:0007669"/>
    <property type="project" value="InterPro"/>
</dbReference>
<feature type="domain" description="IMP dehydrogenase/GMP reductase" evidence="1">
    <location>
        <begin position="240"/>
        <end position="504"/>
    </location>
</feature>
<comment type="caution">
    <text evidence="2">The sequence shown here is derived from an EMBL/GenBank/DDBJ whole genome shotgun (WGS) entry which is preliminary data.</text>
</comment>
<sequence>MNQKIDKHTNLQKTYKKLKLRINELKEPYEEEMQRIRTEELSQNGRIFSNLLENISLKKTSPIYKYKSKFYSRYKRSSESRSIGIVLTNIDLNRIEKYKNGEPVFWQMGKKRTDLALAQRALFFDDNHNETIYRKIEDIETGKIKIPDRLNKRSLTIEEALGIKGLGKTSLYTPAISQLGYKKISSEKIISRRNIVKIGLFNKIGKYPRKIFALNLEERIRLGISVRDLIQKIPISSSWKKKVMRNVGAALGAENPEEETKIAKRLYFEARVTSFRIYTIGSDPRVVKTAKLLRQTLGENIEIFVGQIADKAQAKKLISPDIAVDGLIYGHGGGQQCTSAINGMAITTLEDIYEICLDSDFNKTSLMIEGGVGRSIGTSLIIGVDAVLGNQKFVRGTIETGNIFIRDLAGRTCQPYPGTASPVTQIIESENPELALRRTDAAGRTYYSEGKPGLMYYEEKACSMAFWINEYLRHAARTLADLGVEDIRELRLLLSKDKREFLRIMSEKTQYLSEAHGNNNA</sequence>
<dbReference type="Proteomes" id="UP000034325">
    <property type="component" value="Unassembled WGS sequence"/>
</dbReference>
<dbReference type="AlphaFoldDB" id="A0A0G0M372"/>
<dbReference type="Gene3D" id="3.20.20.70">
    <property type="entry name" value="Aldolase class I"/>
    <property type="match status" value="1"/>
</dbReference>